<keyword evidence="1" id="KW-1133">Transmembrane helix</keyword>
<name>R9UNA3_9BACL</name>
<organism evidence="2 3">
    <name type="scientific">Paenibacillus mucilaginosus K02</name>
    <dbReference type="NCBI Taxonomy" id="997761"/>
    <lineage>
        <taxon>Bacteria</taxon>
        <taxon>Bacillati</taxon>
        <taxon>Bacillota</taxon>
        <taxon>Bacilli</taxon>
        <taxon>Bacillales</taxon>
        <taxon>Paenibacillaceae</taxon>
        <taxon>Paenibacillus</taxon>
    </lineage>
</organism>
<dbReference type="EMBL" id="CP003422">
    <property type="protein sequence ID" value="AGN70748.1"/>
    <property type="molecule type" value="Genomic_DNA"/>
</dbReference>
<evidence type="ECO:0000313" key="3">
    <source>
        <dbReference type="Proteomes" id="UP000007392"/>
    </source>
</evidence>
<accession>R9UNA3</accession>
<keyword evidence="1" id="KW-0472">Membrane</keyword>
<protein>
    <submittedName>
        <fullName evidence="2">Uncharacterized protein</fullName>
    </submittedName>
</protein>
<evidence type="ECO:0000256" key="1">
    <source>
        <dbReference type="SAM" id="Phobius"/>
    </source>
</evidence>
<proteinExistence type="predicted"/>
<gene>
    <name evidence="2" type="ORF">B2K_39835</name>
</gene>
<dbReference type="KEGG" id="pmw:B2K_39835"/>
<dbReference type="HOGENOM" id="CLU_3383006_0_0_9"/>
<dbReference type="AlphaFoldDB" id="R9UNA3"/>
<keyword evidence="1" id="KW-0812">Transmembrane</keyword>
<reference evidence="2 3" key="1">
    <citation type="submission" date="2013-06" db="EMBL/GenBank/DDBJ databases">
        <title>Complete genome sequence of Paenibacillus mucilaginosus K02.</title>
        <authorList>
            <person name="Xiao B."/>
            <person name="Sun L."/>
            <person name="Xiao L."/>
            <person name="Lian B."/>
        </authorList>
    </citation>
    <scope>NUCLEOTIDE SEQUENCE [LARGE SCALE GENOMIC DNA]</scope>
    <source>
        <strain evidence="2 3">K02</strain>
    </source>
</reference>
<dbReference type="Proteomes" id="UP000007392">
    <property type="component" value="Chromosome"/>
</dbReference>
<sequence length="33" mass="3835">MIKIKWRGLFIAIPVKYILTAAALTPLLLQYFK</sequence>
<evidence type="ECO:0000313" key="2">
    <source>
        <dbReference type="EMBL" id="AGN70748.1"/>
    </source>
</evidence>
<feature type="transmembrane region" description="Helical" evidence="1">
    <location>
        <begin position="9"/>
        <end position="32"/>
    </location>
</feature>